<dbReference type="InterPro" id="IPR029787">
    <property type="entry name" value="Nucleotide_cyclase"/>
</dbReference>
<dbReference type="CDD" id="cd01948">
    <property type="entry name" value="EAL"/>
    <property type="match status" value="1"/>
</dbReference>
<dbReference type="InterPro" id="IPR043128">
    <property type="entry name" value="Rev_trsase/Diguanyl_cyclase"/>
</dbReference>
<dbReference type="PROSITE" id="PS50883">
    <property type="entry name" value="EAL"/>
    <property type="match status" value="1"/>
</dbReference>
<feature type="transmembrane region" description="Helical" evidence="1">
    <location>
        <begin position="74"/>
        <end position="97"/>
    </location>
</feature>
<protein>
    <submittedName>
        <fullName evidence="5">EAL domain-containing protein</fullName>
    </submittedName>
</protein>
<dbReference type="Gene3D" id="3.30.70.270">
    <property type="match status" value="1"/>
</dbReference>
<dbReference type="SUPFAM" id="SSF55073">
    <property type="entry name" value="Nucleotide cyclase"/>
    <property type="match status" value="1"/>
</dbReference>
<dbReference type="RefSeq" id="WP_243848140.1">
    <property type="nucleotide sequence ID" value="NZ_BAAAES010000008.1"/>
</dbReference>
<dbReference type="Pfam" id="PF00990">
    <property type="entry name" value="GGDEF"/>
    <property type="match status" value="1"/>
</dbReference>
<dbReference type="SUPFAM" id="SSF141868">
    <property type="entry name" value="EAL domain-like"/>
    <property type="match status" value="1"/>
</dbReference>
<feature type="transmembrane region" description="Helical" evidence="1">
    <location>
        <begin position="136"/>
        <end position="155"/>
    </location>
</feature>
<dbReference type="PANTHER" id="PTHR44757">
    <property type="entry name" value="DIGUANYLATE CYCLASE DGCP"/>
    <property type="match status" value="1"/>
</dbReference>
<keyword evidence="1" id="KW-1133">Transmembrane helix</keyword>
<keyword evidence="1" id="KW-0472">Membrane</keyword>
<dbReference type="InterPro" id="IPR052155">
    <property type="entry name" value="Biofilm_reg_signaling"/>
</dbReference>
<dbReference type="Gene3D" id="3.30.450.20">
    <property type="entry name" value="PAS domain"/>
    <property type="match status" value="1"/>
</dbReference>
<feature type="transmembrane region" description="Helical" evidence="1">
    <location>
        <begin position="162"/>
        <end position="180"/>
    </location>
</feature>
<dbReference type="PROSITE" id="PS50113">
    <property type="entry name" value="PAC"/>
    <property type="match status" value="1"/>
</dbReference>
<proteinExistence type="predicted"/>
<organism evidence="5 6">
    <name type="scientific">Sphingomonas insulae</name>
    <dbReference type="NCBI Taxonomy" id="424800"/>
    <lineage>
        <taxon>Bacteria</taxon>
        <taxon>Pseudomonadati</taxon>
        <taxon>Pseudomonadota</taxon>
        <taxon>Alphaproteobacteria</taxon>
        <taxon>Sphingomonadales</taxon>
        <taxon>Sphingomonadaceae</taxon>
        <taxon>Sphingomonas</taxon>
    </lineage>
</organism>
<dbReference type="CDD" id="cd01949">
    <property type="entry name" value="GGDEF"/>
    <property type="match status" value="1"/>
</dbReference>
<reference evidence="6" key="1">
    <citation type="journal article" date="2019" name="Int. J. Syst. Evol. Microbiol.">
        <title>The Global Catalogue of Microorganisms (GCM) 10K type strain sequencing project: providing services to taxonomists for standard genome sequencing and annotation.</title>
        <authorList>
            <consortium name="The Broad Institute Genomics Platform"/>
            <consortium name="The Broad Institute Genome Sequencing Center for Infectious Disease"/>
            <person name="Wu L."/>
            <person name="Ma J."/>
        </authorList>
    </citation>
    <scope>NUCLEOTIDE SEQUENCE [LARGE SCALE GENOMIC DNA]</scope>
    <source>
        <strain evidence="6">JCM 14603</strain>
    </source>
</reference>
<dbReference type="InterPro" id="IPR001633">
    <property type="entry name" value="EAL_dom"/>
</dbReference>
<sequence>MPYLVSRSQSDTGRFTASIWQLLGLHGDASDDQVRLHATRLTAVLAIWPFALIAQGITCAVLIGATLAGPTRTLIEVGTTALLLLMSSLSVYAMLAARRSREWASHLRTRGLMIAAAGIAAALASLLWAASGLPHGAIQLGCSVAVAGAIGMTVITLHPVRAAILGFGGGLVLMIPILSASVLPSIVAGAFLTCVVVATLRLARIDAARAHDRAAESRDGRLAAKMIAEFEGHGTGWFWEADRHGRLTYLSAKVATELAAAHRNPVGRLLTDVFRMDSAAPGTERTLAFHLSSRTSFSDYTVCAAGAVDGAEEMDGADETERWWSISGRPVVDELDRFQGFIGSGSDLTEKRRSDAEITRLALFDGLTGLANRQRMRASLDKTLQQQVGPYRPASLFLMDLDRFKAVNDTLGHQAGDALLKQVAQRLQRGVGDAGLVGRLGGDEFQVLLPGIDNRDTLATLARALIAALSQSYFIAGASVTIGCSIGVAIAPQHGEDAEELIRNADLALYAAKADGRGVHRFYSEDMLAGARSRKALEDDMRTALGEGGFELGYQPVVSTATTQIAGYEALLRWNHPVRGPISPADFIPVAEECGLIEALGEWVLRTACVQAARWPRAVRVAVNVSPIQFANPAFPALVTSALAHSGLAADRLELEITEGVFLDESGATDAMFKALKGIGVRLALDDFGTGYSSLGYLRNAPFDKIKIDQSFVRGAAQPGNRNAAIIRAIVTLADTLGMETTAEGVEVQDEIELIRRLGCSHIQGYVYGRSVPADQVVEQLGGVVQVAAVGHKVSRAPRTKMLRSARIAIGRNEGDVRIRNISASGAMIDGVDIDGQAVGLDVLIELIEDQMFAARVAWAKDGKAGLAFAESFNLDRLNQLQPSRVQRRVV</sequence>
<comment type="caution">
    <text evidence="5">The sequence shown here is derived from an EMBL/GenBank/DDBJ whole genome shotgun (WGS) entry which is preliminary data.</text>
</comment>
<accession>A0ABP3T083</accession>
<dbReference type="SUPFAM" id="SSF141371">
    <property type="entry name" value="PilZ domain-like"/>
    <property type="match status" value="1"/>
</dbReference>
<evidence type="ECO:0000259" key="2">
    <source>
        <dbReference type="PROSITE" id="PS50113"/>
    </source>
</evidence>
<feature type="domain" description="EAL" evidence="3">
    <location>
        <begin position="534"/>
        <end position="785"/>
    </location>
</feature>
<dbReference type="InterPro" id="IPR000700">
    <property type="entry name" value="PAS-assoc_C"/>
</dbReference>
<evidence type="ECO:0000313" key="5">
    <source>
        <dbReference type="EMBL" id="GAA0668248.1"/>
    </source>
</evidence>
<feature type="domain" description="PAC" evidence="2">
    <location>
        <begin position="308"/>
        <end position="360"/>
    </location>
</feature>
<dbReference type="EMBL" id="BAAAES010000008">
    <property type="protein sequence ID" value="GAA0668248.1"/>
    <property type="molecule type" value="Genomic_DNA"/>
</dbReference>
<feature type="transmembrane region" description="Helical" evidence="1">
    <location>
        <begin position="109"/>
        <end position="130"/>
    </location>
</feature>
<evidence type="ECO:0000313" key="6">
    <source>
        <dbReference type="Proteomes" id="UP001500238"/>
    </source>
</evidence>
<gene>
    <name evidence="5" type="ORF">GCM10009102_18080</name>
</gene>
<dbReference type="Gene3D" id="3.20.20.450">
    <property type="entry name" value="EAL domain"/>
    <property type="match status" value="1"/>
</dbReference>
<feature type="domain" description="GGDEF" evidence="4">
    <location>
        <begin position="392"/>
        <end position="525"/>
    </location>
</feature>
<dbReference type="NCBIfam" id="TIGR00254">
    <property type="entry name" value="GGDEF"/>
    <property type="match status" value="1"/>
</dbReference>
<evidence type="ECO:0000256" key="1">
    <source>
        <dbReference type="SAM" id="Phobius"/>
    </source>
</evidence>
<dbReference type="SMART" id="SM00052">
    <property type="entry name" value="EAL"/>
    <property type="match status" value="1"/>
</dbReference>
<dbReference type="SMART" id="SM00267">
    <property type="entry name" value="GGDEF"/>
    <property type="match status" value="1"/>
</dbReference>
<dbReference type="PANTHER" id="PTHR44757:SF2">
    <property type="entry name" value="BIOFILM ARCHITECTURE MAINTENANCE PROTEIN MBAA"/>
    <property type="match status" value="1"/>
</dbReference>
<keyword evidence="6" id="KW-1185">Reference proteome</keyword>
<name>A0ABP3T083_9SPHN</name>
<dbReference type="InterPro" id="IPR035919">
    <property type="entry name" value="EAL_sf"/>
</dbReference>
<feature type="transmembrane region" description="Helical" evidence="1">
    <location>
        <begin position="45"/>
        <end position="68"/>
    </location>
</feature>
<dbReference type="Pfam" id="PF00563">
    <property type="entry name" value="EAL"/>
    <property type="match status" value="1"/>
</dbReference>
<dbReference type="Proteomes" id="UP001500238">
    <property type="component" value="Unassembled WGS sequence"/>
</dbReference>
<dbReference type="InterPro" id="IPR000160">
    <property type="entry name" value="GGDEF_dom"/>
</dbReference>
<evidence type="ECO:0000259" key="4">
    <source>
        <dbReference type="PROSITE" id="PS50887"/>
    </source>
</evidence>
<evidence type="ECO:0000259" key="3">
    <source>
        <dbReference type="PROSITE" id="PS50883"/>
    </source>
</evidence>
<dbReference type="PROSITE" id="PS50887">
    <property type="entry name" value="GGDEF"/>
    <property type="match status" value="1"/>
</dbReference>
<keyword evidence="1" id="KW-0812">Transmembrane</keyword>